<dbReference type="Gene3D" id="3.50.50.60">
    <property type="entry name" value="FAD/NAD(P)-binding domain"/>
    <property type="match status" value="2"/>
</dbReference>
<name>A0A8J2TSW1_9BACI</name>
<protein>
    <recommendedName>
        <fullName evidence="2">FAD/NAD(P)-binding domain-containing protein</fullName>
    </recommendedName>
</protein>
<dbReference type="PRINTS" id="PR00368">
    <property type="entry name" value="FADPNR"/>
</dbReference>
<accession>A0A8J2TSW1</accession>
<dbReference type="Pfam" id="PF07992">
    <property type="entry name" value="Pyr_redox_2"/>
    <property type="match status" value="1"/>
</dbReference>
<evidence type="ECO:0000313" key="3">
    <source>
        <dbReference type="EMBL" id="GFZ87476.1"/>
    </source>
</evidence>
<dbReference type="PANTHER" id="PTHR42949">
    <property type="entry name" value="ANAEROBIC GLYCEROL-3-PHOSPHATE DEHYDROGENASE SUBUNIT B"/>
    <property type="match status" value="1"/>
</dbReference>
<evidence type="ECO:0000259" key="2">
    <source>
        <dbReference type="Pfam" id="PF07992"/>
    </source>
</evidence>
<keyword evidence="4" id="KW-1185">Reference proteome</keyword>
<dbReference type="RefSeq" id="WP_188393151.1">
    <property type="nucleotide sequence ID" value="NZ_BMEV01000074.1"/>
</dbReference>
<sequence>MKTDVLVVGAGPAGIKAALTADRAGADVILIDESVFLGGQLRSQTQYFSNLPKNIDSGLGIEIYNELENQLNNSNITVFTNHTMVGSFKNGNIGVSNGEKVLEIQSKKNILAPGAQEEALIFPGWTLPGVMTAGAAQILVNREFVRPGNEAIMVGSNIFALEVALLLQQCGVSVKAIIEEQLNIQCKDTSKLGEIGNIPIFTSSRIKAARGRGKVEQVIIETPNGENELYVDLICVANGFRPILEPFEILNCEFTYKKGLGGWIPKYDNRFLTGNPNCYVAGNAAGITDLGPILLTGEIAAWNALGEIGLVSSIVVDKKIKNLWVELSRLEDEYVFKERLNLINNTSAIKY</sequence>
<evidence type="ECO:0000313" key="4">
    <source>
        <dbReference type="Proteomes" id="UP000602050"/>
    </source>
</evidence>
<dbReference type="InterPro" id="IPR036188">
    <property type="entry name" value="FAD/NAD-bd_sf"/>
</dbReference>
<keyword evidence="1" id="KW-0560">Oxidoreductase</keyword>
<organism evidence="3 4">
    <name type="scientific">Compostibacillus humi</name>
    <dbReference type="NCBI Taxonomy" id="1245525"/>
    <lineage>
        <taxon>Bacteria</taxon>
        <taxon>Bacillati</taxon>
        <taxon>Bacillota</taxon>
        <taxon>Bacilli</taxon>
        <taxon>Bacillales</taxon>
        <taxon>Bacillaceae</taxon>
        <taxon>Compostibacillus</taxon>
    </lineage>
</organism>
<dbReference type="InterPro" id="IPR051691">
    <property type="entry name" value="Metab_Enz_Cyan_OpOx_G3PDH"/>
</dbReference>
<comment type="caution">
    <text evidence="3">The sequence shown here is derived from an EMBL/GenBank/DDBJ whole genome shotgun (WGS) entry which is preliminary data.</text>
</comment>
<proteinExistence type="predicted"/>
<reference evidence="3" key="2">
    <citation type="submission" date="2020-09" db="EMBL/GenBank/DDBJ databases">
        <authorList>
            <person name="Sun Q."/>
            <person name="Zhou Y."/>
        </authorList>
    </citation>
    <scope>NUCLEOTIDE SEQUENCE</scope>
    <source>
        <strain evidence="3">CGMCC 1.12360</strain>
    </source>
</reference>
<gene>
    <name evidence="3" type="ORF">GCM10010978_29140</name>
</gene>
<feature type="domain" description="FAD/NAD(P)-binding" evidence="2">
    <location>
        <begin position="4"/>
        <end position="285"/>
    </location>
</feature>
<dbReference type="SUPFAM" id="SSF51905">
    <property type="entry name" value="FAD/NAD(P)-binding domain"/>
    <property type="match status" value="1"/>
</dbReference>
<reference evidence="3" key="1">
    <citation type="journal article" date="2014" name="Int. J. Syst. Evol. Microbiol.">
        <title>Complete genome sequence of Corynebacterium casei LMG S-19264T (=DSM 44701T), isolated from a smear-ripened cheese.</title>
        <authorList>
            <consortium name="US DOE Joint Genome Institute (JGI-PGF)"/>
            <person name="Walter F."/>
            <person name="Albersmeier A."/>
            <person name="Kalinowski J."/>
            <person name="Ruckert C."/>
        </authorList>
    </citation>
    <scope>NUCLEOTIDE SEQUENCE</scope>
    <source>
        <strain evidence="3">CGMCC 1.12360</strain>
    </source>
</reference>
<evidence type="ECO:0000256" key="1">
    <source>
        <dbReference type="ARBA" id="ARBA00023002"/>
    </source>
</evidence>
<dbReference type="AlphaFoldDB" id="A0A8J2TSW1"/>
<dbReference type="PANTHER" id="PTHR42949:SF3">
    <property type="entry name" value="ANAEROBIC GLYCEROL-3-PHOSPHATE DEHYDROGENASE SUBUNIT B"/>
    <property type="match status" value="1"/>
</dbReference>
<dbReference type="EMBL" id="BMEV01000074">
    <property type="protein sequence ID" value="GFZ87476.1"/>
    <property type="molecule type" value="Genomic_DNA"/>
</dbReference>
<dbReference type="Proteomes" id="UP000602050">
    <property type="component" value="Unassembled WGS sequence"/>
</dbReference>
<dbReference type="GO" id="GO:0016491">
    <property type="term" value="F:oxidoreductase activity"/>
    <property type="evidence" value="ECO:0007669"/>
    <property type="project" value="UniProtKB-KW"/>
</dbReference>
<dbReference type="PRINTS" id="PR00411">
    <property type="entry name" value="PNDRDTASEI"/>
</dbReference>
<dbReference type="InterPro" id="IPR023753">
    <property type="entry name" value="FAD/NAD-binding_dom"/>
</dbReference>